<reference evidence="3 4" key="1">
    <citation type="submission" date="2012-02" db="EMBL/GenBank/DDBJ databases">
        <title>Complete sequence of chromosome of Singulisphaera acidiphila DSM 18658.</title>
        <authorList>
            <consortium name="US DOE Joint Genome Institute (JGI-PGF)"/>
            <person name="Lucas S."/>
            <person name="Copeland A."/>
            <person name="Lapidus A."/>
            <person name="Glavina del Rio T."/>
            <person name="Dalin E."/>
            <person name="Tice H."/>
            <person name="Bruce D."/>
            <person name="Goodwin L."/>
            <person name="Pitluck S."/>
            <person name="Peters L."/>
            <person name="Ovchinnikova G."/>
            <person name="Chertkov O."/>
            <person name="Kyrpides N."/>
            <person name="Mavromatis K."/>
            <person name="Ivanova N."/>
            <person name="Brettin T."/>
            <person name="Detter J.C."/>
            <person name="Han C."/>
            <person name="Larimer F."/>
            <person name="Land M."/>
            <person name="Hauser L."/>
            <person name="Markowitz V."/>
            <person name="Cheng J.-F."/>
            <person name="Hugenholtz P."/>
            <person name="Woyke T."/>
            <person name="Wu D."/>
            <person name="Tindall B."/>
            <person name="Pomrenke H."/>
            <person name="Brambilla E."/>
            <person name="Klenk H.-P."/>
            <person name="Eisen J.A."/>
        </authorList>
    </citation>
    <scope>NUCLEOTIDE SEQUENCE [LARGE SCALE GENOMIC DNA]</scope>
    <source>
        <strain evidence="4">ATCC BAA-1392 / DSM 18658 / VKM B-2454 / MOB10</strain>
    </source>
</reference>
<dbReference type="EMBL" id="CP003364">
    <property type="protein sequence ID" value="AGA28831.1"/>
    <property type="molecule type" value="Genomic_DNA"/>
</dbReference>
<dbReference type="InterPro" id="IPR007436">
    <property type="entry name" value="DUF485"/>
</dbReference>
<dbReference type="HOGENOM" id="CLU_2248307_0_0_0"/>
<evidence type="ECO:0000313" key="3">
    <source>
        <dbReference type="EMBL" id="AGA28831.1"/>
    </source>
</evidence>
<keyword evidence="2" id="KW-1133">Transmembrane helix</keyword>
<feature type="transmembrane region" description="Helical" evidence="2">
    <location>
        <begin position="65"/>
        <end position="89"/>
    </location>
</feature>
<evidence type="ECO:0000256" key="2">
    <source>
        <dbReference type="SAM" id="Phobius"/>
    </source>
</evidence>
<dbReference type="Pfam" id="PF04341">
    <property type="entry name" value="DUF485"/>
    <property type="match status" value="1"/>
</dbReference>
<dbReference type="STRING" id="886293.Sinac_4654"/>
<protein>
    <submittedName>
        <fullName evidence="3">Putative membrane protein</fullName>
    </submittedName>
</protein>
<gene>
    <name evidence="3" type="ordered locus">Sinac_4654</name>
</gene>
<dbReference type="AlphaFoldDB" id="L0DJJ0"/>
<feature type="transmembrane region" description="Helical" evidence="2">
    <location>
        <begin position="33"/>
        <end position="53"/>
    </location>
</feature>
<feature type="region of interest" description="Disordered" evidence="1">
    <location>
        <begin position="1"/>
        <end position="21"/>
    </location>
</feature>
<proteinExistence type="predicted"/>
<dbReference type="RefSeq" id="WP_015247945.1">
    <property type="nucleotide sequence ID" value="NC_019892.1"/>
</dbReference>
<dbReference type="eggNOG" id="COG3162">
    <property type="taxonomic scope" value="Bacteria"/>
</dbReference>
<name>L0DJJ0_SINAD</name>
<dbReference type="OrthoDB" id="9795644at2"/>
<evidence type="ECO:0000313" key="4">
    <source>
        <dbReference type="Proteomes" id="UP000010798"/>
    </source>
</evidence>
<organism evidence="3 4">
    <name type="scientific">Singulisphaera acidiphila (strain ATCC BAA-1392 / DSM 18658 / VKM B-2454 / MOB10)</name>
    <dbReference type="NCBI Taxonomy" id="886293"/>
    <lineage>
        <taxon>Bacteria</taxon>
        <taxon>Pseudomonadati</taxon>
        <taxon>Planctomycetota</taxon>
        <taxon>Planctomycetia</taxon>
        <taxon>Isosphaerales</taxon>
        <taxon>Isosphaeraceae</taxon>
        <taxon>Singulisphaera</taxon>
    </lineage>
</organism>
<dbReference type="Proteomes" id="UP000010798">
    <property type="component" value="Chromosome"/>
</dbReference>
<keyword evidence="2" id="KW-0812">Transmembrane</keyword>
<dbReference type="KEGG" id="saci:Sinac_4654"/>
<accession>L0DJJ0</accession>
<sequence>MPIPPESAPSGATAAPSDDDHPELAAANAQAGLWLFAVYLAFYAGFVGLSAFAPDLMARSPFGGLNLAVLYGFFLIVAALVLALIYMAVCRRSAGRHRWEERGR</sequence>
<keyword evidence="2" id="KW-0472">Membrane</keyword>
<evidence type="ECO:0000256" key="1">
    <source>
        <dbReference type="SAM" id="MobiDB-lite"/>
    </source>
</evidence>
<keyword evidence="4" id="KW-1185">Reference proteome</keyword>